<dbReference type="RefSeq" id="WP_163460032.1">
    <property type="nucleotide sequence ID" value="NZ_JAAGOH010000059.1"/>
</dbReference>
<evidence type="ECO:0000256" key="1">
    <source>
        <dbReference type="SAM" id="MobiDB-lite"/>
    </source>
</evidence>
<protein>
    <recommendedName>
        <fullName evidence="5">Porin</fullName>
    </recommendedName>
</protein>
<dbReference type="Proteomes" id="UP000484255">
    <property type="component" value="Unassembled WGS sequence"/>
</dbReference>
<feature type="signal peptide" evidence="2">
    <location>
        <begin position="1"/>
        <end position="25"/>
    </location>
</feature>
<keyword evidence="4" id="KW-1185">Reference proteome</keyword>
<evidence type="ECO:0000313" key="3">
    <source>
        <dbReference type="EMBL" id="NDY94011.1"/>
    </source>
</evidence>
<evidence type="ECO:0000313" key="4">
    <source>
        <dbReference type="Proteomes" id="UP000484255"/>
    </source>
</evidence>
<evidence type="ECO:0008006" key="5">
    <source>
        <dbReference type="Google" id="ProtNLM"/>
    </source>
</evidence>
<comment type="caution">
    <text evidence="3">The sequence shown here is derived from an EMBL/GenBank/DDBJ whole genome shotgun (WGS) entry which is preliminary data.</text>
</comment>
<feature type="compositionally biased region" description="Basic and acidic residues" evidence="1">
    <location>
        <begin position="50"/>
        <end position="60"/>
    </location>
</feature>
<organism evidence="3 4">
    <name type="scientific">Ideonella livida</name>
    <dbReference type="NCBI Taxonomy" id="2707176"/>
    <lineage>
        <taxon>Bacteria</taxon>
        <taxon>Pseudomonadati</taxon>
        <taxon>Pseudomonadota</taxon>
        <taxon>Betaproteobacteria</taxon>
        <taxon>Burkholderiales</taxon>
        <taxon>Sphaerotilaceae</taxon>
        <taxon>Ideonella</taxon>
    </lineage>
</organism>
<sequence length="475" mass="50556">MAALTLGGTALLALAASLIATPARAQARPTATSPMAATTAVETDSATTGTDRDDGEDRSPWRQWQWSGFATLAANHHDSRTQGVISAFSQRRPAEQGFSAHLDTVGGVQGVWQPVTGSSLHLQAVARAADDFQPAWRMAFLRQQLPQGVSLRLGRLRSPMFFDSDITEIGYANLTVRPAVALYGSVGSVAGLDGGDLQWHHELAGATLLVQAWAGRYDYRHRFYNLDPVDVAQARLSGIRGLSASLNWPWLTVRASHTRVSRMTLRSPVTGALDAALGQLAGGLRQLAADPRLPAGTAAALAAQARGVDGLQQVYDSQPRYTSLGLDASHGRWRLLGEWMRLDTRSAMDGAYQGGQLTLGYSRGTLTPYLGAARLHRSSADLDLGALQATGLDPTLDAGLTHTQAGLALARGYADIATRSATLGLRWDGGDTWALKLQADRLRADQASGAGVLALRGLPQGQPVRLITLALDMVF</sequence>
<feature type="chain" id="PRO_5028811820" description="Porin" evidence="2">
    <location>
        <begin position="26"/>
        <end position="475"/>
    </location>
</feature>
<proteinExistence type="predicted"/>
<dbReference type="SUPFAM" id="SSF56935">
    <property type="entry name" value="Porins"/>
    <property type="match status" value="1"/>
</dbReference>
<gene>
    <name evidence="3" type="ORF">G3A44_22730</name>
</gene>
<reference evidence="3 4" key="1">
    <citation type="submission" date="2020-02" db="EMBL/GenBank/DDBJ databases">
        <title>Ideonella bacterium strain TBM-1.</title>
        <authorList>
            <person name="Chen W.-M."/>
        </authorList>
    </citation>
    <scope>NUCLEOTIDE SEQUENCE [LARGE SCALE GENOMIC DNA]</scope>
    <source>
        <strain evidence="3 4">TBM-1</strain>
    </source>
</reference>
<name>A0A7C9PKU6_9BURK</name>
<keyword evidence="2" id="KW-0732">Signal</keyword>
<dbReference type="AlphaFoldDB" id="A0A7C9PKU6"/>
<feature type="region of interest" description="Disordered" evidence="1">
    <location>
        <begin position="25"/>
        <end position="60"/>
    </location>
</feature>
<accession>A0A7C9PKU6</accession>
<dbReference type="EMBL" id="JAAGOH010000059">
    <property type="protein sequence ID" value="NDY94011.1"/>
    <property type="molecule type" value="Genomic_DNA"/>
</dbReference>
<feature type="compositionally biased region" description="Low complexity" evidence="1">
    <location>
        <begin position="25"/>
        <end position="40"/>
    </location>
</feature>
<evidence type="ECO:0000256" key="2">
    <source>
        <dbReference type="SAM" id="SignalP"/>
    </source>
</evidence>